<evidence type="ECO:0000256" key="5">
    <source>
        <dbReference type="ARBA" id="ARBA00023239"/>
    </source>
</evidence>
<dbReference type="GO" id="GO:0030170">
    <property type="term" value="F:pyridoxal phosphate binding"/>
    <property type="evidence" value="ECO:0007669"/>
    <property type="project" value="TreeGrafter"/>
</dbReference>
<keyword evidence="3" id="KW-0210">Decarboxylase</keyword>
<dbReference type="Pfam" id="PF03711">
    <property type="entry name" value="OKR_DC_1_C"/>
    <property type="match status" value="1"/>
</dbReference>
<dbReference type="GO" id="GO:0004586">
    <property type="term" value="F:ornithine decarboxylase activity"/>
    <property type="evidence" value="ECO:0007669"/>
    <property type="project" value="UniProtKB-EC"/>
</dbReference>
<dbReference type="PIRSF" id="PIRSF009393">
    <property type="entry name" value="Orn_decarb"/>
    <property type="match status" value="1"/>
</dbReference>
<comment type="catalytic activity">
    <reaction evidence="7">
        <text>L-ornithine + H(+) = putrescine + CO2</text>
        <dbReference type="Rhea" id="RHEA:22964"/>
        <dbReference type="ChEBI" id="CHEBI:15378"/>
        <dbReference type="ChEBI" id="CHEBI:16526"/>
        <dbReference type="ChEBI" id="CHEBI:46911"/>
        <dbReference type="ChEBI" id="CHEBI:326268"/>
        <dbReference type="EC" id="4.1.1.17"/>
    </reaction>
</comment>
<gene>
    <name evidence="10" type="ORF">DDT54_22440</name>
    <name evidence="11" type="ORF">EH206_17820</name>
</gene>
<dbReference type="AlphaFoldDB" id="A0A2U1UCC8"/>
<dbReference type="SUPFAM" id="SSF55904">
    <property type="entry name" value="Ornithine decarboxylase C-terminal domain"/>
    <property type="match status" value="1"/>
</dbReference>
<dbReference type="InterPro" id="IPR000310">
    <property type="entry name" value="Orn/Lys/Arg_deCO2ase_major_dom"/>
</dbReference>
<evidence type="ECO:0000256" key="7">
    <source>
        <dbReference type="ARBA" id="ARBA00049127"/>
    </source>
</evidence>
<dbReference type="InterPro" id="IPR008286">
    <property type="entry name" value="Prn/Lys/Arg_de-COase_C"/>
</dbReference>
<dbReference type="OrthoDB" id="9761189at2"/>
<dbReference type="GO" id="GO:0005829">
    <property type="term" value="C:cytosol"/>
    <property type="evidence" value="ECO:0007669"/>
    <property type="project" value="TreeGrafter"/>
</dbReference>
<dbReference type="RefSeq" id="WP_009114207.1">
    <property type="nucleotide sequence ID" value="NZ_CP034036.1"/>
</dbReference>
<dbReference type="Gene3D" id="3.40.50.220">
    <property type="match status" value="1"/>
</dbReference>
<dbReference type="Gene3D" id="3.90.1150.10">
    <property type="entry name" value="Aspartate Aminotransferase, domain 1"/>
    <property type="match status" value="1"/>
</dbReference>
<dbReference type="InterPro" id="IPR015422">
    <property type="entry name" value="PyrdxlP-dep_Trfase_small"/>
</dbReference>
<dbReference type="CDD" id="cd00615">
    <property type="entry name" value="Orn_deC_like"/>
    <property type="match status" value="1"/>
</dbReference>
<dbReference type="FunFam" id="3.40.640.10:FF:000008">
    <property type="entry name" value="Lysine decarboxylase, inducible"/>
    <property type="match status" value="1"/>
</dbReference>
<dbReference type="PROSITE" id="PS00703">
    <property type="entry name" value="OKR_DC_1"/>
    <property type="match status" value="1"/>
</dbReference>
<evidence type="ECO:0000259" key="9">
    <source>
        <dbReference type="PROSITE" id="PS00703"/>
    </source>
</evidence>
<dbReference type="PANTHER" id="PTHR45229:SF4">
    <property type="entry name" value="CONSTITUTIVE ORNITHINE DECARBOXYLASE"/>
    <property type="match status" value="1"/>
</dbReference>
<comment type="similarity">
    <text evidence="2">Belongs to the Orn/Lys/Arg decarboxylase class-I family.</text>
</comment>
<keyword evidence="4 8" id="KW-0663">Pyridoxal phosphate</keyword>
<dbReference type="InterPro" id="IPR027464">
    <property type="entry name" value="Ornithine_deCO2ase_N"/>
</dbReference>
<keyword evidence="5" id="KW-0456">Lyase</keyword>
<reference evidence="11 13" key="2">
    <citation type="submission" date="2018-11" db="EMBL/GenBank/DDBJ databases">
        <title>Genome sequences of Brenneria nigrifluens and Brenneria rubrifaciens.</title>
        <authorList>
            <person name="Poret-Peterson A.T."/>
            <person name="McClean A.E."/>
            <person name="Kluepfel D.A."/>
        </authorList>
    </citation>
    <scope>NUCLEOTIDE SEQUENCE [LARGE SCALE GENOMIC DNA]</scope>
    <source>
        <strain evidence="11 13">ATCC 13028</strain>
    </source>
</reference>
<dbReference type="Pfam" id="PF03709">
    <property type="entry name" value="OKR_DC_1_N"/>
    <property type="match status" value="1"/>
</dbReference>
<feature type="modified residue" description="N6-(pyridoxal phosphate)lysine" evidence="8">
    <location>
        <position position="353"/>
    </location>
</feature>
<organism evidence="10 12">
    <name type="scientific">Brenneria nigrifluens DSM 30175 = ATCC 13028</name>
    <dbReference type="NCBI Taxonomy" id="1121120"/>
    <lineage>
        <taxon>Bacteria</taxon>
        <taxon>Pseudomonadati</taxon>
        <taxon>Pseudomonadota</taxon>
        <taxon>Gammaproteobacteria</taxon>
        <taxon>Enterobacterales</taxon>
        <taxon>Pectobacteriaceae</taxon>
        <taxon>Brenneria</taxon>
    </lineage>
</organism>
<dbReference type="InterPro" id="IPR015424">
    <property type="entry name" value="PyrdxlP-dep_Trfase"/>
</dbReference>
<evidence type="ECO:0000256" key="8">
    <source>
        <dbReference type="PIRSR" id="PIRSR009393-1"/>
    </source>
</evidence>
<evidence type="ECO:0000313" key="13">
    <source>
        <dbReference type="Proteomes" id="UP000303847"/>
    </source>
</evidence>
<dbReference type="PANTHER" id="PTHR45229">
    <property type="entry name" value="CONSTITUTIVE ORNITHINE DECARBOXYLASE"/>
    <property type="match status" value="1"/>
</dbReference>
<evidence type="ECO:0000256" key="4">
    <source>
        <dbReference type="ARBA" id="ARBA00022898"/>
    </source>
</evidence>
<dbReference type="Proteomes" id="UP000303847">
    <property type="component" value="Chromosome"/>
</dbReference>
<evidence type="ECO:0000256" key="6">
    <source>
        <dbReference type="ARBA" id="ARBA00034138"/>
    </source>
</evidence>
<dbReference type="NCBIfam" id="NF010092">
    <property type="entry name" value="PRK13578.1"/>
    <property type="match status" value="1"/>
</dbReference>
<dbReference type="Gene3D" id="3.90.100.10">
    <property type="entry name" value="Orn/Lys/Arg decarboxylase, C-terminal domain"/>
    <property type="match status" value="1"/>
</dbReference>
<dbReference type="EMBL" id="CP034036">
    <property type="protein sequence ID" value="QCR05874.1"/>
    <property type="molecule type" value="Genomic_DNA"/>
</dbReference>
<evidence type="ECO:0000313" key="12">
    <source>
        <dbReference type="Proteomes" id="UP000295985"/>
    </source>
</evidence>
<comment type="cofactor">
    <cofactor evidence="1">
        <name>pyridoxal 5'-phosphate</name>
        <dbReference type="ChEBI" id="CHEBI:597326"/>
    </cofactor>
</comment>
<dbReference type="Pfam" id="PF01276">
    <property type="entry name" value="OKR_DC_1"/>
    <property type="match status" value="1"/>
</dbReference>
<reference evidence="10 12" key="1">
    <citation type="submission" date="2018-04" db="EMBL/GenBank/DDBJ databases">
        <title>Brenneria corticis sp.nov.</title>
        <authorList>
            <person name="Li Y."/>
        </authorList>
    </citation>
    <scope>NUCLEOTIDE SEQUENCE [LARGE SCALE GENOMIC DNA]</scope>
    <source>
        <strain evidence="10 12">LMG 2694</strain>
    </source>
</reference>
<dbReference type="InterPro" id="IPR015421">
    <property type="entry name" value="PyrdxlP-dep_Trfase_major"/>
</dbReference>
<dbReference type="InterPro" id="IPR011193">
    <property type="entry name" value="Orn/lys/arg_de-COase"/>
</dbReference>
<evidence type="ECO:0000256" key="3">
    <source>
        <dbReference type="ARBA" id="ARBA00022793"/>
    </source>
</evidence>
<dbReference type="InterPro" id="IPR011006">
    <property type="entry name" value="CheY-like_superfamily"/>
</dbReference>
<feature type="domain" description="Orn/Lys/Arg decarboxylases family 1 pyridoxal-P attachment site" evidence="9">
    <location>
        <begin position="348"/>
        <end position="362"/>
    </location>
</feature>
<dbReference type="Gene3D" id="3.40.640.10">
    <property type="entry name" value="Type I PLP-dependent aspartate aminotransferase-like (Major domain)"/>
    <property type="match status" value="1"/>
</dbReference>
<dbReference type="InterPro" id="IPR005308">
    <property type="entry name" value="OKR_de-COase_N"/>
</dbReference>
<dbReference type="EC" id="4.1.1.17" evidence="6"/>
<dbReference type="InterPro" id="IPR036633">
    <property type="entry name" value="Prn/Lys/Arg_de-COase_C_sf"/>
</dbReference>
<evidence type="ECO:0000313" key="11">
    <source>
        <dbReference type="EMBL" id="QCR05874.1"/>
    </source>
</evidence>
<dbReference type="Proteomes" id="UP000295985">
    <property type="component" value="Unassembled WGS sequence"/>
</dbReference>
<dbReference type="FunFam" id="3.90.1150.10:FF:000032">
    <property type="entry name" value="Ornithine decarboxylase SpeF"/>
    <property type="match status" value="1"/>
</dbReference>
<dbReference type="EMBL" id="QDKK01000058">
    <property type="protein sequence ID" value="PWC19224.1"/>
    <property type="molecule type" value="Genomic_DNA"/>
</dbReference>
<proteinExistence type="inferred from homology"/>
<sequence length="718" mass="80038">MKQLKIAANAALAGRLITAREIVALSQTDFTDVAAVVVSIEEARSGILSLLHHTGFTIPTFVVPNNDADSPSDILPVGSAWLPLDDAGEHAAMLESAAQAYQDTMLPPFFDTLIKYVDMANTTFACPGHQGGQFFRKHPAGRQFFDFYGENIFRSDICNADVKLGDLLIHEGAAKKAQKFAARVFNADKTYFVLNGTSAANKVVTNALLTRGDLVLFDRNNHKSNHHGALIQAGATPVYLETVRNPFGFIGGIDAHCFNEAYLRRLVREVAPQRADEPRPFRLAVIQLGTYDGTIYNARQVVDSIGHLCDYILFDSAWVGYEQFIPMMEQCSPLLLDLNENDPGIFVTQSVHKQQAGFSQTSQIHKKDTHIKGQRRFCNHKRFNNAFMLHASTSPFYPLFAALDVNAKMHEGTSGRRLWLECVKTGIEARKQLLARCDLIQPFVPPRVAGIPWQDHDTEIIAHDVRFFNFEPGERWHAFDGYAQDQYFIDPCKLLLTTPGIDAASGEYTDFGIPATILANYLREHGIIPEKCDLNSILFLLTPAEDSIKMQRLVEAIVYFEQLIARDAPLSEVLPSLYQKYERRYQGYTLRRLCQEMHDFYAGHKVKDLQKAMFRKDTFPPAEMLPQEANSAFVRGNIELVPIAGAAGRIAAEGALPYPPGVLCVVPGEVWGGAVQRYFLALEAGINLLPGFSPELQGVYSVAEENGAKRLYGYVIER</sequence>
<evidence type="ECO:0000256" key="1">
    <source>
        <dbReference type="ARBA" id="ARBA00001933"/>
    </source>
</evidence>
<dbReference type="SUPFAM" id="SSF52172">
    <property type="entry name" value="CheY-like"/>
    <property type="match status" value="1"/>
</dbReference>
<evidence type="ECO:0000313" key="10">
    <source>
        <dbReference type="EMBL" id="PWC19224.1"/>
    </source>
</evidence>
<dbReference type="SUPFAM" id="SSF53383">
    <property type="entry name" value="PLP-dependent transferases"/>
    <property type="match status" value="1"/>
</dbReference>
<evidence type="ECO:0000256" key="2">
    <source>
        <dbReference type="ARBA" id="ARBA00010671"/>
    </source>
</evidence>
<protein>
    <recommendedName>
        <fullName evidence="6">ornithine decarboxylase</fullName>
        <ecNumber evidence="6">4.1.1.17</ecNumber>
    </recommendedName>
</protein>
<accession>A0A2U1UCC8</accession>
<name>A0A2U1UCC8_9GAMM</name>
<dbReference type="GO" id="GO:0006520">
    <property type="term" value="P:amino acid metabolic process"/>
    <property type="evidence" value="ECO:0007669"/>
    <property type="project" value="InterPro"/>
</dbReference>
<keyword evidence="13" id="KW-1185">Reference proteome</keyword>